<sequence length="211" mass="22867">MIHALDFTHAGNGSRSPVSPANRVISGQGYLEHNWNPFHTPPQPVVFAGLAALALIGLLVESGAISIWPAMTIAAFGLYCYLVIASDREDAEIENVTPIDKHSGCIDPADVEQLMTILMRHRMSATGRGLPASARALRDAGILRHEIGFDHGRLTHSIISQHPGSRRETRVRVKDDDQLADLARDIFGDDLNRVSVYTGGMLDSPTARSGP</sequence>
<dbReference type="Proteomes" id="UP000234530">
    <property type="component" value="Chromosome"/>
</dbReference>
<proteinExistence type="predicted"/>
<organism evidence="3 4">
    <name type="scientific">Paracoccus zhejiangensis</name>
    <dbReference type="NCBI Taxonomy" id="1077935"/>
    <lineage>
        <taxon>Bacteria</taxon>
        <taxon>Pseudomonadati</taxon>
        <taxon>Pseudomonadota</taxon>
        <taxon>Alphaproteobacteria</taxon>
        <taxon>Rhodobacterales</taxon>
        <taxon>Paracoccaceae</taxon>
        <taxon>Paracoccus</taxon>
    </lineage>
</organism>
<dbReference type="EMBL" id="CP025430">
    <property type="protein sequence ID" value="AUH64296.1"/>
    <property type="molecule type" value="Genomic_DNA"/>
</dbReference>
<accession>A0A2H5EYB1</accession>
<protein>
    <submittedName>
        <fullName evidence="3">Uncharacterized protein</fullName>
    </submittedName>
</protein>
<evidence type="ECO:0000313" key="4">
    <source>
        <dbReference type="Proteomes" id="UP000234530"/>
    </source>
</evidence>
<keyword evidence="4" id="KW-1185">Reference proteome</keyword>
<evidence type="ECO:0000256" key="1">
    <source>
        <dbReference type="SAM" id="MobiDB-lite"/>
    </source>
</evidence>
<dbReference type="KEGG" id="pzh:CX676_09085"/>
<evidence type="ECO:0000256" key="2">
    <source>
        <dbReference type="SAM" id="Phobius"/>
    </source>
</evidence>
<keyword evidence="2" id="KW-0812">Transmembrane</keyword>
<reference evidence="3 4" key="1">
    <citation type="journal article" date="2013" name="Antonie Van Leeuwenhoek">
        <title>Paracoccus zhejiangensis sp. nov., isolated from activated sludge in wastewater-treatment system.</title>
        <authorList>
            <person name="Wu Z.G."/>
            <person name="Zhang D.F."/>
            <person name="Liu Y.L."/>
            <person name="Wang F."/>
            <person name="Jiang X."/>
            <person name="Li C."/>
            <person name="Li S.P."/>
            <person name="Hong Q."/>
            <person name="Li W.J."/>
        </authorList>
    </citation>
    <scope>NUCLEOTIDE SEQUENCE [LARGE SCALE GENOMIC DNA]</scope>
    <source>
        <strain evidence="3 4">J6</strain>
    </source>
</reference>
<dbReference type="RefSeq" id="WP_101752333.1">
    <property type="nucleotide sequence ID" value="NZ_CP025430.1"/>
</dbReference>
<dbReference type="AlphaFoldDB" id="A0A2H5EYB1"/>
<feature type="transmembrane region" description="Helical" evidence="2">
    <location>
        <begin position="44"/>
        <end position="60"/>
    </location>
</feature>
<feature type="region of interest" description="Disordered" evidence="1">
    <location>
        <begin position="1"/>
        <end position="20"/>
    </location>
</feature>
<name>A0A2H5EYB1_9RHOB</name>
<evidence type="ECO:0000313" key="3">
    <source>
        <dbReference type="EMBL" id="AUH64296.1"/>
    </source>
</evidence>
<keyword evidence="2" id="KW-0472">Membrane</keyword>
<keyword evidence="2" id="KW-1133">Transmembrane helix</keyword>
<gene>
    <name evidence="3" type="ORF">CX676_09085</name>
</gene>